<evidence type="ECO:0000256" key="5">
    <source>
        <dbReference type="ARBA" id="ARBA00023004"/>
    </source>
</evidence>
<dbReference type="InterPro" id="IPR054899">
    <property type="entry name" value="c3_cytochr_TmcA"/>
</dbReference>
<evidence type="ECO:0000313" key="9">
    <source>
        <dbReference type="EMBL" id="WWX23913.1"/>
    </source>
</evidence>
<dbReference type="InterPro" id="IPR002322">
    <property type="entry name" value="Cyt_c_III"/>
</dbReference>
<feature type="region of interest" description="Disordered" evidence="6">
    <location>
        <begin position="75"/>
        <end position="95"/>
    </location>
</feature>
<dbReference type="InterPro" id="IPR020942">
    <property type="entry name" value="Cyt_c_III_dom"/>
</dbReference>
<dbReference type="Gene3D" id="3.90.10.10">
    <property type="entry name" value="Cytochrome C3"/>
    <property type="match status" value="1"/>
</dbReference>
<name>A0ABZ2J556_9BACT</name>
<sequence>MKKNTFTLAASMLTVTLLVVVYMAPTAFSQDDMTQVPVDGFAKLERPRVPFMHDAHNEKAGLDDCVICHHSKNDDGTRNMEESSEGEPCSSCHAEKRTDGGTPLMRAYHLQCQGCHKKEGKGPVACAQCHPKS</sequence>
<dbReference type="RefSeq" id="WP_338669609.1">
    <property type="nucleotide sequence ID" value="NZ_CP146609.1"/>
</dbReference>
<keyword evidence="2" id="KW-0349">Heme</keyword>
<evidence type="ECO:0000256" key="7">
    <source>
        <dbReference type="SAM" id="SignalP"/>
    </source>
</evidence>
<dbReference type="CDD" id="cd08168">
    <property type="entry name" value="Cytochrom_C3"/>
    <property type="match status" value="1"/>
</dbReference>
<keyword evidence="4" id="KW-0249">Electron transport</keyword>
<gene>
    <name evidence="9" type="ORF">V8V93_06805</name>
</gene>
<dbReference type="PRINTS" id="PR00609">
    <property type="entry name" value="CYTOCHROMEC3"/>
</dbReference>
<dbReference type="EMBL" id="CP146609">
    <property type="protein sequence ID" value="WWX23913.1"/>
    <property type="molecule type" value="Genomic_DNA"/>
</dbReference>
<evidence type="ECO:0000259" key="8">
    <source>
        <dbReference type="Pfam" id="PF02085"/>
    </source>
</evidence>
<feature type="signal peptide" evidence="7">
    <location>
        <begin position="1"/>
        <end position="29"/>
    </location>
</feature>
<evidence type="ECO:0000256" key="2">
    <source>
        <dbReference type="ARBA" id="ARBA00022617"/>
    </source>
</evidence>
<keyword evidence="5" id="KW-0408">Iron</keyword>
<feature type="domain" description="Class III cytochrome C" evidence="8">
    <location>
        <begin position="33"/>
        <end position="130"/>
    </location>
</feature>
<accession>A0ABZ2J556</accession>
<evidence type="ECO:0000313" key="10">
    <source>
        <dbReference type="Proteomes" id="UP001385389"/>
    </source>
</evidence>
<keyword evidence="7" id="KW-0732">Signal</keyword>
<dbReference type="InterPro" id="IPR036280">
    <property type="entry name" value="Multihaem_cyt_sf"/>
</dbReference>
<keyword evidence="3" id="KW-0479">Metal-binding</keyword>
<dbReference type="SUPFAM" id="SSF48695">
    <property type="entry name" value="Multiheme cytochromes"/>
    <property type="match status" value="1"/>
</dbReference>
<proteinExistence type="predicted"/>
<keyword evidence="1" id="KW-0813">Transport</keyword>
<protein>
    <submittedName>
        <fullName evidence="9">Cytochrome c3 family protein</fullName>
    </submittedName>
</protein>
<evidence type="ECO:0000256" key="1">
    <source>
        <dbReference type="ARBA" id="ARBA00022448"/>
    </source>
</evidence>
<evidence type="ECO:0000256" key="4">
    <source>
        <dbReference type="ARBA" id="ARBA00022982"/>
    </source>
</evidence>
<dbReference type="Pfam" id="PF02085">
    <property type="entry name" value="Cytochrom_CIII"/>
    <property type="match status" value="1"/>
</dbReference>
<reference evidence="9 10" key="1">
    <citation type="submission" date="2024-03" db="EMBL/GenBank/DDBJ databases">
        <title>Phenotype and Genome Characterization of a Sulfate-Reducing Bacterium Pseudodesulfovibrio sp. strain 5S69, isolated from Petroleum Reservoir in Tatarstan (Russia).</title>
        <authorList>
            <person name="Bidzhieva S.K."/>
            <person name="Kadnikov V."/>
            <person name="Tourova T.P."/>
            <person name="Samigullina S.R."/>
            <person name="Sokolova D.S."/>
            <person name="Poltaraus A.B."/>
            <person name="Avtukh A.N."/>
            <person name="Tereshina V.M."/>
            <person name="Mardanov A.V."/>
            <person name="Nazina T.N."/>
        </authorList>
    </citation>
    <scope>NUCLEOTIDE SEQUENCE [LARGE SCALE GENOMIC DNA]</scope>
    <source>
        <strain evidence="9 10">5S69</strain>
    </source>
</reference>
<dbReference type="NCBIfam" id="NF045722">
    <property type="entry name" value="c3_cytochr_TmcA"/>
    <property type="match status" value="1"/>
</dbReference>
<evidence type="ECO:0000256" key="3">
    <source>
        <dbReference type="ARBA" id="ARBA00022723"/>
    </source>
</evidence>
<keyword evidence="10" id="KW-1185">Reference proteome</keyword>
<organism evidence="9 10">
    <name type="scientific">Pseudodesulfovibrio methanolicus</name>
    <dbReference type="NCBI Taxonomy" id="3126690"/>
    <lineage>
        <taxon>Bacteria</taxon>
        <taxon>Pseudomonadati</taxon>
        <taxon>Thermodesulfobacteriota</taxon>
        <taxon>Desulfovibrionia</taxon>
        <taxon>Desulfovibrionales</taxon>
        <taxon>Desulfovibrionaceae</taxon>
    </lineage>
</organism>
<dbReference type="Proteomes" id="UP001385389">
    <property type="component" value="Chromosome"/>
</dbReference>
<feature type="chain" id="PRO_5046645875" evidence="7">
    <location>
        <begin position="30"/>
        <end position="133"/>
    </location>
</feature>
<evidence type="ECO:0000256" key="6">
    <source>
        <dbReference type="SAM" id="MobiDB-lite"/>
    </source>
</evidence>